<protein>
    <submittedName>
        <fullName evidence="1">Uncharacterized protein</fullName>
    </submittedName>
</protein>
<organism evidence="1 2">
    <name type="scientific">Ooceraea biroi</name>
    <name type="common">Clonal raider ant</name>
    <name type="synonym">Cerapachys biroi</name>
    <dbReference type="NCBI Taxonomy" id="2015173"/>
    <lineage>
        <taxon>Eukaryota</taxon>
        <taxon>Metazoa</taxon>
        <taxon>Ecdysozoa</taxon>
        <taxon>Arthropoda</taxon>
        <taxon>Hexapoda</taxon>
        <taxon>Insecta</taxon>
        <taxon>Pterygota</taxon>
        <taxon>Neoptera</taxon>
        <taxon>Endopterygota</taxon>
        <taxon>Hymenoptera</taxon>
        <taxon>Apocrita</taxon>
        <taxon>Aculeata</taxon>
        <taxon>Formicoidea</taxon>
        <taxon>Formicidae</taxon>
        <taxon>Dorylinae</taxon>
        <taxon>Ooceraea</taxon>
    </lineage>
</organism>
<sequence>MANHHGLQWDDGTIPYRWAKDLITKAVTDEASYTIVYVKGREKREWLRNLLLDDDDIYIETIDAHYEDVPSLNKLDVTHTLRCNKHVTKCALQNVFKLFNWCVLPARRAVRILGKRYALMATGYKYLEIGINVGPPSYVEIAIGDHRGNELILSLET</sequence>
<dbReference type="OMA" id="EHEKQEC"/>
<reference evidence="1 2" key="1">
    <citation type="journal article" date="2014" name="Curr. Biol.">
        <title>The genome of the clonal raider ant Cerapachys biroi.</title>
        <authorList>
            <person name="Oxley P.R."/>
            <person name="Ji L."/>
            <person name="Fetter-Pruneda I."/>
            <person name="McKenzie S.K."/>
            <person name="Li C."/>
            <person name="Hu H."/>
            <person name="Zhang G."/>
            <person name="Kronauer D.J."/>
        </authorList>
    </citation>
    <scope>NUCLEOTIDE SEQUENCE [LARGE SCALE GENOMIC DNA]</scope>
</reference>
<name>A0A026WR66_OOCBI</name>
<dbReference type="Proteomes" id="UP000053097">
    <property type="component" value="Unassembled WGS sequence"/>
</dbReference>
<dbReference type="OrthoDB" id="7549271at2759"/>
<dbReference type="AlphaFoldDB" id="A0A026WR66"/>
<keyword evidence="2" id="KW-1185">Reference proteome</keyword>
<dbReference type="EMBL" id="KK107132">
    <property type="protein sequence ID" value="EZA58141.1"/>
    <property type="molecule type" value="Genomic_DNA"/>
</dbReference>
<dbReference type="STRING" id="2015173.A0A026WR66"/>
<evidence type="ECO:0000313" key="1">
    <source>
        <dbReference type="EMBL" id="EZA58141.1"/>
    </source>
</evidence>
<accession>A0A026WR66</accession>
<proteinExistence type="predicted"/>
<gene>
    <name evidence="1" type="ORF">X777_01869</name>
</gene>
<evidence type="ECO:0000313" key="2">
    <source>
        <dbReference type="Proteomes" id="UP000053097"/>
    </source>
</evidence>